<dbReference type="PROSITE" id="PS50053">
    <property type="entry name" value="UBIQUITIN_2"/>
    <property type="match status" value="2"/>
</dbReference>
<dbReference type="CDD" id="cd17039">
    <property type="entry name" value="Ubl_ubiquitin_like"/>
    <property type="match status" value="2"/>
</dbReference>
<evidence type="ECO:0000313" key="3">
    <source>
        <dbReference type="Proteomes" id="UP001141806"/>
    </source>
</evidence>
<dbReference type="InterPro" id="IPR000626">
    <property type="entry name" value="Ubiquitin-like_dom"/>
</dbReference>
<feature type="domain" description="Ubiquitin-like" evidence="1">
    <location>
        <begin position="18"/>
        <end position="71"/>
    </location>
</feature>
<dbReference type="GO" id="GO:0005829">
    <property type="term" value="C:cytosol"/>
    <property type="evidence" value="ECO:0007669"/>
    <property type="project" value="TreeGrafter"/>
</dbReference>
<dbReference type="PANTHER" id="PTHR10621:SF39">
    <property type="entry name" value="UBIQUITIN-LIKE SUPERFAMILY PROTEIN"/>
    <property type="match status" value="1"/>
</dbReference>
<dbReference type="Pfam" id="PF00240">
    <property type="entry name" value="ubiquitin"/>
    <property type="match status" value="2"/>
</dbReference>
<proteinExistence type="predicted"/>
<comment type="caution">
    <text evidence="2">The sequence shown here is derived from an EMBL/GenBank/DDBJ whole genome shotgun (WGS) entry which is preliminary data.</text>
</comment>
<dbReference type="EMBL" id="JAMYWD010000008">
    <property type="protein sequence ID" value="KAJ4962953.1"/>
    <property type="molecule type" value="Genomic_DNA"/>
</dbReference>
<dbReference type="Proteomes" id="UP001141806">
    <property type="component" value="Unassembled WGS sequence"/>
</dbReference>
<dbReference type="GO" id="GO:0043161">
    <property type="term" value="P:proteasome-mediated ubiquitin-dependent protein catabolic process"/>
    <property type="evidence" value="ECO:0007669"/>
    <property type="project" value="TreeGrafter"/>
</dbReference>
<name>A0A9Q0HB88_9MAGN</name>
<dbReference type="SUPFAM" id="SSF54236">
    <property type="entry name" value="Ubiquitin-like"/>
    <property type="match status" value="2"/>
</dbReference>
<feature type="domain" description="Ubiquitin-like" evidence="1">
    <location>
        <begin position="80"/>
        <end position="151"/>
    </location>
</feature>
<dbReference type="OrthoDB" id="2012182at2759"/>
<evidence type="ECO:0000259" key="1">
    <source>
        <dbReference type="PROSITE" id="PS50053"/>
    </source>
</evidence>
<keyword evidence="3" id="KW-1185">Reference proteome</keyword>
<dbReference type="GO" id="GO:0005654">
    <property type="term" value="C:nucleoplasm"/>
    <property type="evidence" value="ECO:0007669"/>
    <property type="project" value="TreeGrafter"/>
</dbReference>
<dbReference type="InterPro" id="IPR029071">
    <property type="entry name" value="Ubiquitin-like_domsf"/>
</dbReference>
<dbReference type="PANTHER" id="PTHR10621">
    <property type="entry name" value="UV EXCISION REPAIR PROTEIN RAD23"/>
    <property type="match status" value="1"/>
</dbReference>
<organism evidence="2 3">
    <name type="scientific">Protea cynaroides</name>
    <dbReference type="NCBI Taxonomy" id="273540"/>
    <lineage>
        <taxon>Eukaryota</taxon>
        <taxon>Viridiplantae</taxon>
        <taxon>Streptophyta</taxon>
        <taxon>Embryophyta</taxon>
        <taxon>Tracheophyta</taxon>
        <taxon>Spermatophyta</taxon>
        <taxon>Magnoliopsida</taxon>
        <taxon>Proteales</taxon>
        <taxon>Proteaceae</taxon>
        <taxon>Protea</taxon>
    </lineage>
</organism>
<dbReference type="SMART" id="SM00213">
    <property type="entry name" value="UBQ"/>
    <property type="match status" value="2"/>
</dbReference>
<dbReference type="GO" id="GO:0043130">
    <property type="term" value="F:ubiquitin binding"/>
    <property type="evidence" value="ECO:0007669"/>
    <property type="project" value="TreeGrafter"/>
</dbReference>
<dbReference type="GO" id="GO:0070628">
    <property type="term" value="F:proteasome binding"/>
    <property type="evidence" value="ECO:0007669"/>
    <property type="project" value="TreeGrafter"/>
</dbReference>
<dbReference type="AlphaFoldDB" id="A0A9Q0HB88"/>
<gene>
    <name evidence="2" type="ORF">NE237_022892</name>
</gene>
<accession>A0A9Q0HB88</accession>
<evidence type="ECO:0000313" key="2">
    <source>
        <dbReference type="EMBL" id="KAJ4962953.1"/>
    </source>
</evidence>
<protein>
    <recommendedName>
        <fullName evidence="1">Ubiquitin-like domain-containing protein</fullName>
    </recommendedName>
</protein>
<sequence>MLISIETEYTIFHELRGVSPSTTVLELKQRMERKSGAKAAQQVLWFERIKLKDEKTIDYYGLRDGMELYMIYNYLQTGIMTILAKTETKTYNLAVQHTDTVLDLKGRIYRVSSIPVEVMTLFYREIELENNKPLLAYFICDGSMIRIAGDQNVTDHD</sequence>
<dbReference type="Gene3D" id="3.10.20.90">
    <property type="entry name" value="Phosphatidylinositol 3-kinase Catalytic Subunit, Chain A, domain 1"/>
    <property type="match status" value="2"/>
</dbReference>
<dbReference type="GO" id="GO:0031593">
    <property type="term" value="F:polyubiquitin modification-dependent protein binding"/>
    <property type="evidence" value="ECO:0007669"/>
    <property type="project" value="TreeGrafter"/>
</dbReference>
<reference evidence="2" key="1">
    <citation type="journal article" date="2023" name="Plant J.">
        <title>The genome of the king protea, Protea cynaroides.</title>
        <authorList>
            <person name="Chang J."/>
            <person name="Duong T.A."/>
            <person name="Schoeman C."/>
            <person name="Ma X."/>
            <person name="Roodt D."/>
            <person name="Barker N."/>
            <person name="Li Z."/>
            <person name="Van de Peer Y."/>
            <person name="Mizrachi E."/>
        </authorList>
    </citation>
    <scope>NUCLEOTIDE SEQUENCE</scope>
    <source>
        <tissue evidence="2">Young leaves</tissue>
    </source>
</reference>